<reference evidence="2 3" key="1">
    <citation type="journal article" date="2006" name="Nature">
        <title>Global trends of whole-genome duplications revealed by the ciliate Paramecium tetraurelia.</title>
        <authorList>
            <consortium name="Genoscope"/>
            <person name="Aury J.-M."/>
            <person name="Jaillon O."/>
            <person name="Duret L."/>
            <person name="Noel B."/>
            <person name="Jubin C."/>
            <person name="Porcel B.M."/>
            <person name="Segurens B."/>
            <person name="Daubin V."/>
            <person name="Anthouard V."/>
            <person name="Aiach N."/>
            <person name="Arnaiz O."/>
            <person name="Billaut A."/>
            <person name="Beisson J."/>
            <person name="Blanc I."/>
            <person name="Bouhouche K."/>
            <person name="Camara F."/>
            <person name="Duharcourt S."/>
            <person name="Guigo R."/>
            <person name="Gogendeau D."/>
            <person name="Katinka M."/>
            <person name="Keller A.-M."/>
            <person name="Kissmehl R."/>
            <person name="Klotz C."/>
            <person name="Koll F."/>
            <person name="Le Moue A."/>
            <person name="Lepere C."/>
            <person name="Malinsky S."/>
            <person name="Nowacki M."/>
            <person name="Nowak J.K."/>
            <person name="Plattner H."/>
            <person name="Poulain J."/>
            <person name="Ruiz F."/>
            <person name="Serrano V."/>
            <person name="Zagulski M."/>
            <person name="Dessen P."/>
            <person name="Betermier M."/>
            <person name="Weissenbach J."/>
            <person name="Scarpelli C."/>
            <person name="Schachter V."/>
            <person name="Sperling L."/>
            <person name="Meyer E."/>
            <person name="Cohen J."/>
            <person name="Wincker P."/>
        </authorList>
    </citation>
    <scope>NUCLEOTIDE SEQUENCE [LARGE SCALE GENOMIC DNA]</scope>
    <source>
        <strain evidence="2 3">Stock d4-2</strain>
    </source>
</reference>
<dbReference type="HOGENOM" id="CLU_1201841_0_0_1"/>
<dbReference type="Gene3D" id="1.25.40.180">
    <property type="match status" value="1"/>
</dbReference>
<evidence type="ECO:0000313" key="3">
    <source>
        <dbReference type="Proteomes" id="UP000000600"/>
    </source>
</evidence>
<sequence>MTPTQEYVIFQVLIKINHYLYFFKYGLIVYGVFQVLIILLLRFNLKINWDKLYSKYNSNEQEKIISICEHRQNYRSYSKQYNRLVHSQQGPTKSTNFQQHSISEKLKVYLRQKLNGAELSVEIELISNPISETIIQSFFECLFIQISQSITHLNVLSKKYLSFLQSPNIVKYEKLGEILLNTIYAMWGHSFFHLKLYLKEFLSIEVINNLQIIKWLKTLLKQKQVQIILFF</sequence>
<dbReference type="InParanoid" id="A0CXR1"/>
<evidence type="ECO:0000256" key="1">
    <source>
        <dbReference type="SAM" id="Phobius"/>
    </source>
</evidence>
<dbReference type="AlphaFoldDB" id="A0CXR1"/>
<dbReference type="KEGG" id="ptm:GSPATT00011210001"/>
<protein>
    <recommendedName>
        <fullName evidence="4">Transmembrane protein</fullName>
    </recommendedName>
</protein>
<accession>A0CXR1</accession>
<organism evidence="2 3">
    <name type="scientific">Paramecium tetraurelia</name>
    <dbReference type="NCBI Taxonomy" id="5888"/>
    <lineage>
        <taxon>Eukaryota</taxon>
        <taxon>Sar</taxon>
        <taxon>Alveolata</taxon>
        <taxon>Ciliophora</taxon>
        <taxon>Intramacronucleata</taxon>
        <taxon>Oligohymenophorea</taxon>
        <taxon>Peniculida</taxon>
        <taxon>Parameciidae</taxon>
        <taxon>Paramecium</taxon>
    </lineage>
</organism>
<dbReference type="GeneID" id="5028760"/>
<keyword evidence="3" id="KW-1185">Reference proteome</keyword>
<keyword evidence="1" id="KW-1133">Transmembrane helix</keyword>
<gene>
    <name evidence="2" type="ORF">GSPATT00011210001</name>
</gene>
<evidence type="ECO:0008006" key="4">
    <source>
        <dbReference type="Google" id="ProtNLM"/>
    </source>
</evidence>
<evidence type="ECO:0000313" key="2">
    <source>
        <dbReference type="EMBL" id="CAK75578.1"/>
    </source>
</evidence>
<dbReference type="RefSeq" id="XP_001442975.1">
    <property type="nucleotide sequence ID" value="XM_001442938.1"/>
</dbReference>
<dbReference type="Proteomes" id="UP000000600">
    <property type="component" value="Unassembled WGS sequence"/>
</dbReference>
<feature type="transmembrane region" description="Helical" evidence="1">
    <location>
        <begin position="20"/>
        <end position="41"/>
    </location>
</feature>
<dbReference type="InterPro" id="IPR016024">
    <property type="entry name" value="ARM-type_fold"/>
</dbReference>
<dbReference type="EMBL" id="CT868208">
    <property type="protein sequence ID" value="CAK75578.1"/>
    <property type="molecule type" value="Genomic_DNA"/>
</dbReference>
<name>A0CXR1_PARTE</name>
<keyword evidence="1" id="KW-0472">Membrane</keyword>
<dbReference type="OrthoDB" id="10252707at2759"/>
<dbReference type="SUPFAM" id="SSF48371">
    <property type="entry name" value="ARM repeat"/>
    <property type="match status" value="1"/>
</dbReference>
<keyword evidence="1" id="KW-0812">Transmembrane</keyword>
<proteinExistence type="predicted"/>